<keyword evidence="2" id="KW-0812">Transmembrane</keyword>
<dbReference type="Gene3D" id="1.20.1600.10">
    <property type="entry name" value="Outer membrane efflux proteins (OEP)"/>
    <property type="match status" value="1"/>
</dbReference>
<dbReference type="PANTHER" id="PTHR30203">
    <property type="entry name" value="OUTER MEMBRANE CATION EFFLUX PROTEIN"/>
    <property type="match status" value="1"/>
</dbReference>
<dbReference type="EMBL" id="CADCVY010000006">
    <property type="protein sequence ID" value="CAA9488614.1"/>
    <property type="molecule type" value="Genomic_DNA"/>
</dbReference>
<protein>
    <submittedName>
        <fullName evidence="4">Efflux transport system, outer membrane factor (OMF) lipoprotein</fullName>
    </submittedName>
</protein>
<dbReference type="NCBIfam" id="TIGR01845">
    <property type="entry name" value="outer_NodT"/>
    <property type="match status" value="1"/>
</dbReference>
<dbReference type="InterPro" id="IPR010131">
    <property type="entry name" value="MdtP/NodT-like"/>
</dbReference>
<dbReference type="PANTHER" id="PTHR30203:SF32">
    <property type="entry name" value="CATION EFFLUX SYSTEM PROTEIN CUSC"/>
    <property type="match status" value="1"/>
</dbReference>
<comment type="similarity">
    <text evidence="1 2">Belongs to the outer membrane factor (OMF) (TC 1.B.17) family.</text>
</comment>
<dbReference type="InterPro" id="IPR003423">
    <property type="entry name" value="OMP_efflux"/>
</dbReference>
<accession>A0A6J4S9G3</accession>
<comment type="subcellular location">
    <subcellularLocation>
        <location evidence="2">Cell membrane</location>
        <topology evidence="2">Lipid-anchor</topology>
    </subcellularLocation>
</comment>
<evidence type="ECO:0000313" key="4">
    <source>
        <dbReference type="EMBL" id="CAA9488614.1"/>
    </source>
</evidence>
<dbReference type="Gene3D" id="2.20.200.10">
    <property type="entry name" value="Outer membrane efflux proteins (OEP)"/>
    <property type="match status" value="1"/>
</dbReference>
<feature type="compositionally biased region" description="Low complexity" evidence="3">
    <location>
        <begin position="102"/>
        <end position="118"/>
    </location>
</feature>
<dbReference type="PROSITE" id="PS51257">
    <property type="entry name" value="PROKAR_LIPOPROTEIN"/>
    <property type="match status" value="1"/>
</dbReference>
<dbReference type="AlphaFoldDB" id="A0A6J4S9G3"/>
<keyword evidence="2" id="KW-0472">Membrane</keyword>
<name>A0A6J4S9G3_9SPHN</name>
<evidence type="ECO:0000256" key="2">
    <source>
        <dbReference type="RuleBase" id="RU362097"/>
    </source>
</evidence>
<sequence length="493" mass="52518">MRHCAALLGLLAAGCTTMEPAYVRPETSVSPSWPVGDPYLRAVEAPLPAFTYRDMFQDLRLQTLVQQALANNRDLRVAAANIVAARERYRIQRSNQLPQVDATGGATATSREAATATGGRERDFTAQYNLGAGINNFELDLFGRLRSQSNAELNRYFATEAGARATRLTLVGDIADAWLAHAADQSLLLIAQQTADSAQRSVRLTRLRLEGGVAPRTDLRQAEQILFQAQADLAQQRTAVAQDVNLLQLLVGGPIARGYLSGSIEEAAGTVVALPAGTSSYVLLRRPDVVEAEYQLRAANADIGAARAALFPRISLTGLLGLASTALTSLFTGSALSLSAGADVGYTVFDAGAGRANVRLTEAQRAAAVASYQRTIQSAFREVADALARRGTINDEIGARQRQKAAAADTYLLTEARYRAGIDNFLASLDAQRSLYAAQRTLVQTQLTASQNLVELYQAIGGDPLLQNLPVCQPLPSANSASSANVASQCSPI</sequence>
<gene>
    <name evidence="4" type="ORF">AVDCRST_MAG44-86</name>
</gene>
<keyword evidence="2" id="KW-0564">Palmitate</keyword>
<dbReference type="Pfam" id="PF02321">
    <property type="entry name" value="OEP"/>
    <property type="match status" value="2"/>
</dbReference>
<evidence type="ECO:0000256" key="1">
    <source>
        <dbReference type="ARBA" id="ARBA00007613"/>
    </source>
</evidence>
<feature type="region of interest" description="Disordered" evidence="3">
    <location>
        <begin position="100"/>
        <end position="120"/>
    </location>
</feature>
<dbReference type="GO" id="GO:0015562">
    <property type="term" value="F:efflux transmembrane transporter activity"/>
    <property type="evidence" value="ECO:0007669"/>
    <property type="project" value="InterPro"/>
</dbReference>
<reference evidence="4" key="1">
    <citation type="submission" date="2020-02" db="EMBL/GenBank/DDBJ databases">
        <authorList>
            <person name="Meier V. D."/>
        </authorList>
    </citation>
    <scope>NUCLEOTIDE SEQUENCE</scope>
    <source>
        <strain evidence="4">AVDCRST_MAG44</strain>
    </source>
</reference>
<dbReference type="SUPFAM" id="SSF56954">
    <property type="entry name" value="Outer membrane efflux proteins (OEP)"/>
    <property type="match status" value="1"/>
</dbReference>
<proteinExistence type="inferred from homology"/>
<keyword evidence="2 4" id="KW-0449">Lipoprotein</keyword>
<dbReference type="GO" id="GO:0005886">
    <property type="term" value="C:plasma membrane"/>
    <property type="evidence" value="ECO:0007669"/>
    <property type="project" value="UniProtKB-SubCell"/>
</dbReference>
<organism evidence="4">
    <name type="scientific">uncultured Sphingomonas sp</name>
    <dbReference type="NCBI Taxonomy" id="158754"/>
    <lineage>
        <taxon>Bacteria</taxon>
        <taxon>Pseudomonadati</taxon>
        <taxon>Pseudomonadota</taxon>
        <taxon>Alphaproteobacteria</taxon>
        <taxon>Sphingomonadales</taxon>
        <taxon>Sphingomonadaceae</taxon>
        <taxon>Sphingomonas</taxon>
        <taxon>environmental samples</taxon>
    </lineage>
</organism>
<keyword evidence="2" id="KW-1134">Transmembrane beta strand</keyword>
<evidence type="ECO:0000256" key="3">
    <source>
        <dbReference type="SAM" id="MobiDB-lite"/>
    </source>
</evidence>